<comment type="caution">
    <text evidence="1">The sequence shown here is derived from an EMBL/GenBank/DDBJ whole genome shotgun (WGS) entry which is preliminary data.</text>
</comment>
<accession>A0A6L6XPV7</accession>
<evidence type="ECO:0000313" key="2">
    <source>
        <dbReference type="Proteomes" id="UP000473525"/>
    </source>
</evidence>
<organism evidence="1 2">
    <name type="scientific">Nocardioides agri</name>
    <dbReference type="NCBI Taxonomy" id="2682843"/>
    <lineage>
        <taxon>Bacteria</taxon>
        <taxon>Bacillati</taxon>
        <taxon>Actinomycetota</taxon>
        <taxon>Actinomycetes</taxon>
        <taxon>Propionibacteriales</taxon>
        <taxon>Nocardioidaceae</taxon>
        <taxon>Nocardioides</taxon>
    </lineage>
</organism>
<gene>
    <name evidence="1" type="ORF">GON03_06230</name>
</gene>
<keyword evidence="2" id="KW-1185">Reference proteome</keyword>
<proteinExistence type="predicted"/>
<sequence>MTRSRWWRRTAAGVVLFVLLEVLLRLTGAGPEPLRVALLVAMSIAVLGGALDALSDPAPAWDLEPERPSVRAGGDARLAGYVGIIDAHLASRTDDHALRERLRVLADQVLDQRHGVRRDDPRAAELLGPELTAVLTGPVRRLSPADIDRCLTRIEEL</sequence>
<protein>
    <submittedName>
        <fullName evidence="1">Uncharacterized protein</fullName>
    </submittedName>
</protein>
<dbReference type="RefSeq" id="WP_157341124.1">
    <property type="nucleotide sequence ID" value="NZ_WSEK01000004.1"/>
</dbReference>
<dbReference type="AlphaFoldDB" id="A0A6L6XPV7"/>
<evidence type="ECO:0000313" key="1">
    <source>
        <dbReference type="EMBL" id="MVQ48773.1"/>
    </source>
</evidence>
<dbReference type="EMBL" id="WSEK01000004">
    <property type="protein sequence ID" value="MVQ48773.1"/>
    <property type="molecule type" value="Genomic_DNA"/>
</dbReference>
<dbReference type="Proteomes" id="UP000473525">
    <property type="component" value="Unassembled WGS sequence"/>
</dbReference>
<name>A0A6L6XPV7_9ACTN</name>
<reference evidence="1 2" key="1">
    <citation type="submission" date="2019-12" db="EMBL/GenBank/DDBJ databases">
        <authorList>
            <person name="Huq M.A."/>
        </authorList>
    </citation>
    <scope>NUCLEOTIDE SEQUENCE [LARGE SCALE GENOMIC DNA]</scope>
    <source>
        <strain evidence="1 2">MAH-18</strain>
    </source>
</reference>